<dbReference type="Gene3D" id="1.10.10.10">
    <property type="entry name" value="Winged helix-like DNA-binding domain superfamily/Winged helix DNA-binding domain"/>
    <property type="match status" value="1"/>
</dbReference>
<keyword evidence="2" id="KW-0805">Transcription regulation</keyword>
<evidence type="ECO:0000256" key="6">
    <source>
        <dbReference type="SAM" id="MobiDB-lite"/>
    </source>
</evidence>
<dbReference type="InterPro" id="IPR013325">
    <property type="entry name" value="RNA_pol_sigma_r2"/>
</dbReference>
<dbReference type="NCBIfam" id="TIGR02937">
    <property type="entry name" value="sigma70-ECF"/>
    <property type="match status" value="1"/>
</dbReference>
<evidence type="ECO:0000256" key="5">
    <source>
        <dbReference type="ARBA" id="ARBA00023163"/>
    </source>
</evidence>
<dbReference type="Gene3D" id="1.10.1740.10">
    <property type="match status" value="1"/>
</dbReference>
<evidence type="ECO:0000256" key="1">
    <source>
        <dbReference type="ARBA" id="ARBA00010641"/>
    </source>
</evidence>
<dbReference type="InterPro" id="IPR013324">
    <property type="entry name" value="RNA_pol_sigma_r3/r4-like"/>
</dbReference>
<accession>A0A9E6Y161</accession>
<name>A0A9E6Y161_9ACTN</name>
<gene>
    <name evidence="9" type="ORF">DSM104329_04623</name>
</gene>
<dbReference type="PANTHER" id="PTHR43133">
    <property type="entry name" value="RNA POLYMERASE ECF-TYPE SIGMA FACTO"/>
    <property type="match status" value="1"/>
</dbReference>
<keyword evidence="10" id="KW-1185">Reference proteome</keyword>
<reference evidence="9" key="1">
    <citation type="journal article" date="2022" name="Int. J. Syst. Evol. Microbiol.">
        <title>Pseudomonas aegrilactucae sp. nov. and Pseudomonas morbosilactucae sp. nov., pathogens causing bacterial rot of lettuce in Japan.</title>
        <authorList>
            <person name="Sawada H."/>
            <person name="Fujikawa T."/>
            <person name="Satou M."/>
        </authorList>
    </citation>
    <scope>NUCLEOTIDE SEQUENCE</scope>
    <source>
        <strain evidence="9">0166_1</strain>
    </source>
</reference>
<dbReference type="InterPro" id="IPR007627">
    <property type="entry name" value="RNA_pol_sigma70_r2"/>
</dbReference>
<sequence>MDGTCRELRGMEAATLNPPVRACRGEPTDDDLVAATRAGDDRAFEALYARYQRRITAYVFGMVKDHGRAEDVTQEIFVSALRRMRRTDRPIAFKPWIYEIAKNACIDQFRRSRRAEEVSFDADDGVGPTLESSSPTPDAEVSARMEFDSLRSAFVGLTDTHHRILVMRELEGRTYAEIGDRLGMTRPAVESTLFRARKRLAEEYDELVTGERCKRVQAIIAATDAGRLGARDQRRMARHVSYCQPCRRAAALAGLADELPARTGVRAKVAGLLPLPAFLRDRWLGIGSHHVAAGGDAGGGAGALASWAHAAGPVLDAGGGGWFKAVATAATVAVAGVGANVVTSSGPQVDRAGDPAALAAAVSGGSSSGPASAPARRASAPVRTAAAVTRSASVVAPKASAPSRRTKRSGAAKGGAGGSPAKGSGSAGGGSSTGTSTGATGTAPAAAGSGGGIGSQPASGSGAGSGSSSTLNQAADQGKRIVSGSTSSPTTATPVTSTVPSTPSVPSAPALPSTDVSSLGDTQIQVPTANDVTQAVESTVTPVTGAVQDVTNKVGDAATGVTGGLLGG</sequence>
<proteinExistence type="inferred from homology"/>
<evidence type="ECO:0008006" key="11">
    <source>
        <dbReference type="Google" id="ProtNLM"/>
    </source>
</evidence>
<feature type="compositionally biased region" description="Low complexity" evidence="6">
    <location>
        <begin position="485"/>
        <end position="514"/>
    </location>
</feature>
<keyword evidence="3" id="KW-0731">Sigma factor</keyword>
<dbReference type="EMBL" id="CP087164">
    <property type="protein sequence ID" value="UGS38199.1"/>
    <property type="molecule type" value="Genomic_DNA"/>
</dbReference>
<evidence type="ECO:0000256" key="4">
    <source>
        <dbReference type="ARBA" id="ARBA00023125"/>
    </source>
</evidence>
<feature type="compositionally biased region" description="Low complexity" evidence="6">
    <location>
        <begin position="455"/>
        <end position="470"/>
    </location>
</feature>
<feature type="domain" description="RNA polymerase sigma-70 region 2" evidence="7">
    <location>
        <begin position="47"/>
        <end position="114"/>
    </location>
</feature>
<comment type="similarity">
    <text evidence="1">Belongs to the sigma-70 factor family. ECF subfamily.</text>
</comment>
<dbReference type="InterPro" id="IPR039425">
    <property type="entry name" value="RNA_pol_sigma-70-like"/>
</dbReference>
<dbReference type="GO" id="GO:0016987">
    <property type="term" value="F:sigma factor activity"/>
    <property type="evidence" value="ECO:0007669"/>
    <property type="project" value="UniProtKB-KW"/>
</dbReference>
<dbReference type="KEGG" id="sbae:DSM104329_04623"/>
<evidence type="ECO:0000256" key="3">
    <source>
        <dbReference type="ARBA" id="ARBA00023082"/>
    </source>
</evidence>
<dbReference type="InterPro" id="IPR036388">
    <property type="entry name" value="WH-like_DNA-bd_sf"/>
</dbReference>
<dbReference type="GO" id="GO:0006352">
    <property type="term" value="P:DNA-templated transcription initiation"/>
    <property type="evidence" value="ECO:0007669"/>
    <property type="project" value="InterPro"/>
</dbReference>
<feature type="compositionally biased region" description="Low complexity" evidence="6">
    <location>
        <begin position="360"/>
        <end position="403"/>
    </location>
</feature>
<dbReference type="CDD" id="cd06171">
    <property type="entry name" value="Sigma70_r4"/>
    <property type="match status" value="1"/>
</dbReference>
<dbReference type="Pfam" id="PF04542">
    <property type="entry name" value="Sigma70_r2"/>
    <property type="match status" value="1"/>
</dbReference>
<organism evidence="9 10">
    <name type="scientific">Capillimicrobium parvum</name>
    <dbReference type="NCBI Taxonomy" id="2884022"/>
    <lineage>
        <taxon>Bacteria</taxon>
        <taxon>Bacillati</taxon>
        <taxon>Actinomycetota</taxon>
        <taxon>Thermoleophilia</taxon>
        <taxon>Solirubrobacterales</taxon>
        <taxon>Capillimicrobiaceae</taxon>
        <taxon>Capillimicrobium</taxon>
    </lineage>
</organism>
<dbReference type="Proteomes" id="UP001162834">
    <property type="component" value="Chromosome"/>
</dbReference>
<evidence type="ECO:0000313" key="10">
    <source>
        <dbReference type="Proteomes" id="UP001162834"/>
    </source>
</evidence>
<dbReference type="GO" id="GO:0003677">
    <property type="term" value="F:DNA binding"/>
    <property type="evidence" value="ECO:0007669"/>
    <property type="project" value="UniProtKB-KW"/>
</dbReference>
<keyword evidence="4" id="KW-0238">DNA-binding</keyword>
<dbReference type="InterPro" id="IPR013249">
    <property type="entry name" value="RNA_pol_sigma70_r4_t2"/>
</dbReference>
<feature type="domain" description="RNA polymerase sigma factor 70 region 4 type 2" evidence="8">
    <location>
        <begin position="151"/>
        <end position="200"/>
    </location>
</feature>
<dbReference type="AlphaFoldDB" id="A0A9E6Y161"/>
<dbReference type="SUPFAM" id="SSF88946">
    <property type="entry name" value="Sigma2 domain of RNA polymerase sigma factors"/>
    <property type="match status" value="1"/>
</dbReference>
<dbReference type="Pfam" id="PF08281">
    <property type="entry name" value="Sigma70_r4_2"/>
    <property type="match status" value="1"/>
</dbReference>
<dbReference type="InterPro" id="IPR014284">
    <property type="entry name" value="RNA_pol_sigma-70_dom"/>
</dbReference>
<evidence type="ECO:0000313" key="9">
    <source>
        <dbReference type="EMBL" id="UGS38199.1"/>
    </source>
</evidence>
<evidence type="ECO:0000256" key="2">
    <source>
        <dbReference type="ARBA" id="ARBA00023015"/>
    </source>
</evidence>
<evidence type="ECO:0000259" key="7">
    <source>
        <dbReference type="Pfam" id="PF04542"/>
    </source>
</evidence>
<evidence type="ECO:0000259" key="8">
    <source>
        <dbReference type="Pfam" id="PF08281"/>
    </source>
</evidence>
<dbReference type="PANTHER" id="PTHR43133:SF8">
    <property type="entry name" value="RNA POLYMERASE SIGMA FACTOR HI_1459-RELATED"/>
    <property type="match status" value="1"/>
</dbReference>
<protein>
    <recommendedName>
        <fullName evidence="11">Sigma-70 family RNA polymerase sigma factor</fullName>
    </recommendedName>
</protein>
<feature type="compositionally biased region" description="Low complexity" evidence="6">
    <location>
        <begin position="433"/>
        <end position="447"/>
    </location>
</feature>
<keyword evidence="5" id="KW-0804">Transcription</keyword>
<feature type="compositionally biased region" description="Gly residues" evidence="6">
    <location>
        <begin position="412"/>
        <end position="432"/>
    </location>
</feature>
<feature type="region of interest" description="Disordered" evidence="6">
    <location>
        <begin position="360"/>
        <end position="520"/>
    </location>
</feature>
<dbReference type="SUPFAM" id="SSF88659">
    <property type="entry name" value="Sigma3 and sigma4 domains of RNA polymerase sigma factors"/>
    <property type="match status" value="1"/>
</dbReference>